<evidence type="ECO:0000256" key="3">
    <source>
        <dbReference type="SAM" id="MobiDB-lite"/>
    </source>
</evidence>
<keyword evidence="2" id="KW-0677">Repeat</keyword>
<proteinExistence type="predicted"/>
<name>A0A8J3J9W5_9ACTN</name>
<dbReference type="Pfam" id="PF00581">
    <property type="entry name" value="Rhodanese"/>
    <property type="match status" value="2"/>
</dbReference>
<evidence type="ECO:0000256" key="1">
    <source>
        <dbReference type="ARBA" id="ARBA00022679"/>
    </source>
</evidence>
<sequence length="286" mass="29940">MTATTNPGPLVGPDWLRDALRQQNSYQEPLTVLDVRWRLGQPSARPDYLSGHIPGAVFLDLSADLTGEHGATGGRHPLPDPADLQRVLRAAGIRADSRVVAYDDGDGLPAARTWWTLRWAGLADVSVLDGGWRAWTAAGGDTDTAVPERAPGDVTVRPGQLPVLDADGAARLAADGVLLDVRAAERYRGETEPIDPVAGHIPGAVNVPKTDTTDADGRLLPADTLRATYAAHGVTADTAIGAYCGSGVTAAHTVLALTVAGFHPALYVGSWSDWVSDPSRPVATGD</sequence>
<dbReference type="GO" id="GO:0004792">
    <property type="term" value="F:thiosulfate-cyanide sulfurtransferase activity"/>
    <property type="evidence" value="ECO:0007669"/>
    <property type="project" value="InterPro"/>
</dbReference>
<keyword evidence="6" id="KW-1185">Reference proteome</keyword>
<dbReference type="PANTHER" id="PTHR11364:SF27">
    <property type="entry name" value="SULFURTRANSFERASE"/>
    <property type="match status" value="1"/>
</dbReference>
<dbReference type="RefSeq" id="WP_203662339.1">
    <property type="nucleotide sequence ID" value="NZ_BAAAZM010000018.1"/>
</dbReference>
<dbReference type="PROSITE" id="PS00380">
    <property type="entry name" value="RHODANESE_1"/>
    <property type="match status" value="1"/>
</dbReference>
<reference evidence="5" key="1">
    <citation type="submission" date="2021-01" db="EMBL/GenBank/DDBJ databases">
        <title>Whole genome shotgun sequence of Actinocatenispora rupis NBRC 107355.</title>
        <authorList>
            <person name="Komaki H."/>
            <person name="Tamura T."/>
        </authorList>
    </citation>
    <scope>NUCLEOTIDE SEQUENCE</scope>
    <source>
        <strain evidence="5">NBRC 107355</strain>
    </source>
</reference>
<keyword evidence="1" id="KW-0808">Transferase</keyword>
<evidence type="ECO:0000259" key="4">
    <source>
        <dbReference type="PROSITE" id="PS50206"/>
    </source>
</evidence>
<gene>
    <name evidence="5" type="primary">sseA</name>
    <name evidence="5" type="ORF">Aru02nite_54190</name>
</gene>
<dbReference type="PANTHER" id="PTHR11364">
    <property type="entry name" value="THIOSULFATE SULFERTANSFERASE"/>
    <property type="match status" value="1"/>
</dbReference>
<evidence type="ECO:0000313" key="6">
    <source>
        <dbReference type="Proteomes" id="UP000612808"/>
    </source>
</evidence>
<dbReference type="InterPro" id="IPR045078">
    <property type="entry name" value="TST/MPST-like"/>
</dbReference>
<dbReference type="InterPro" id="IPR036873">
    <property type="entry name" value="Rhodanese-like_dom_sf"/>
</dbReference>
<protein>
    <submittedName>
        <fullName evidence="5">Sulfurtransferase</fullName>
    </submittedName>
</protein>
<accession>A0A8J3J9W5</accession>
<evidence type="ECO:0000256" key="2">
    <source>
        <dbReference type="ARBA" id="ARBA00022737"/>
    </source>
</evidence>
<dbReference type="PROSITE" id="PS50206">
    <property type="entry name" value="RHODANESE_3"/>
    <property type="match status" value="2"/>
</dbReference>
<dbReference type="InterPro" id="IPR001763">
    <property type="entry name" value="Rhodanese-like_dom"/>
</dbReference>
<feature type="domain" description="Rhodanese" evidence="4">
    <location>
        <begin position="26"/>
        <end position="144"/>
    </location>
</feature>
<dbReference type="Gene3D" id="3.40.250.10">
    <property type="entry name" value="Rhodanese-like domain"/>
    <property type="match status" value="2"/>
</dbReference>
<dbReference type="SUPFAM" id="SSF52821">
    <property type="entry name" value="Rhodanese/Cell cycle control phosphatase"/>
    <property type="match status" value="2"/>
</dbReference>
<dbReference type="CDD" id="cd01449">
    <property type="entry name" value="TST_Repeat_2"/>
    <property type="match status" value="1"/>
</dbReference>
<evidence type="ECO:0000313" key="5">
    <source>
        <dbReference type="EMBL" id="GID14530.1"/>
    </source>
</evidence>
<dbReference type="SMART" id="SM00450">
    <property type="entry name" value="RHOD"/>
    <property type="match status" value="2"/>
</dbReference>
<dbReference type="Proteomes" id="UP000612808">
    <property type="component" value="Unassembled WGS sequence"/>
</dbReference>
<dbReference type="AlphaFoldDB" id="A0A8J3J9W5"/>
<comment type="caution">
    <text evidence="5">The sequence shown here is derived from an EMBL/GenBank/DDBJ whole genome shotgun (WGS) entry which is preliminary data.</text>
</comment>
<organism evidence="5 6">
    <name type="scientific">Actinocatenispora rupis</name>
    <dbReference type="NCBI Taxonomy" id="519421"/>
    <lineage>
        <taxon>Bacteria</taxon>
        <taxon>Bacillati</taxon>
        <taxon>Actinomycetota</taxon>
        <taxon>Actinomycetes</taxon>
        <taxon>Micromonosporales</taxon>
        <taxon>Micromonosporaceae</taxon>
        <taxon>Actinocatenispora</taxon>
    </lineage>
</organism>
<feature type="region of interest" description="Disordered" evidence="3">
    <location>
        <begin position="193"/>
        <end position="215"/>
    </location>
</feature>
<dbReference type="InterPro" id="IPR001307">
    <property type="entry name" value="Thiosulphate_STrfase_CS"/>
</dbReference>
<feature type="domain" description="Rhodanese" evidence="4">
    <location>
        <begin position="172"/>
        <end position="283"/>
    </location>
</feature>
<dbReference type="CDD" id="cd01448">
    <property type="entry name" value="TST_Repeat_1"/>
    <property type="match status" value="1"/>
</dbReference>
<dbReference type="EMBL" id="BOMB01000031">
    <property type="protein sequence ID" value="GID14530.1"/>
    <property type="molecule type" value="Genomic_DNA"/>
</dbReference>